<dbReference type="InterPro" id="IPR045592">
    <property type="entry name" value="DUF6461"/>
</dbReference>
<evidence type="ECO:0000313" key="2">
    <source>
        <dbReference type="Proteomes" id="UP000198688"/>
    </source>
</evidence>
<reference evidence="1 2" key="1">
    <citation type="submission" date="2016-10" db="EMBL/GenBank/DDBJ databases">
        <authorList>
            <person name="de Groot N.N."/>
        </authorList>
    </citation>
    <scope>NUCLEOTIDE SEQUENCE [LARGE SCALE GENOMIC DNA]</scope>
    <source>
        <strain evidence="1 2">DSM 43941</strain>
    </source>
</reference>
<proteinExistence type="predicted"/>
<gene>
    <name evidence="1" type="ORF">SAMN04489716_0962</name>
</gene>
<organism evidence="1 2">
    <name type="scientific">Actinoplanes derwentensis</name>
    <dbReference type="NCBI Taxonomy" id="113562"/>
    <lineage>
        <taxon>Bacteria</taxon>
        <taxon>Bacillati</taxon>
        <taxon>Actinomycetota</taxon>
        <taxon>Actinomycetes</taxon>
        <taxon>Micromonosporales</taxon>
        <taxon>Micromonosporaceae</taxon>
        <taxon>Actinoplanes</taxon>
    </lineage>
</organism>
<protein>
    <submittedName>
        <fullName evidence="1">Uncharacterized protein</fullName>
    </submittedName>
</protein>
<dbReference type="EMBL" id="LT629758">
    <property type="protein sequence ID" value="SDS51908.1"/>
    <property type="molecule type" value="Genomic_DNA"/>
</dbReference>
<dbReference type="Proteomes" id="UP000198688">
    <property type="component" value="Chromosome I"/>
</dbReference>
<evidence type="ECO:0000313" key="1">
    <source>
        <dbReference type="EMBL" id="SDS51908.1"/>
    </source>
</evidence>
<dbReference type="AlphaFoldDB" id="A0A1H1SVM7"/>
<dbReference type="RefSeq" id="WP_092541954.1">
    <property type="nucleotide sequence ID" value="NZ_BOMJ01000009.1"/>
</dbReference>
<sequence>MLSTAERYDWFRKQYARFADSYCLTLVGELTLDEAIQRIGGENPQAVPGPLVVHGLPAEVVAELPGDLGPVFERLETERVVAVTQLPGWVLLVEWGGDFLGREGAVRLSRGTTLVAHGNEQSGAHFLWMQDGAVQLAFDPAHAGLRTGEKADSLVQIMAEVGFVLEAGGHRAGPHDPAASLALADFLTGLRLGPSVLHEAVYVCVTPTE</sequence>
<name>A0A1H1SVM7_9ACTN</name>
<accession>A0A1H1SVM7</accession>
<keyword evidence="2" id="KW-1185">Reference proteome</keyword>
<dbReference type="STRING" id="113562.SAMN04489716_0962"/>
<dbReference type="OrthoDB" id="4198010at2"/>
<dbReference type="Pfam" id="PF20062">
    <property type="entry name" value="DUF6461"/>
    <property type="match status" value="1"/>
</dbReference>